<proteinExistence type="predicted"/>
<keyword evidence="5" id="KW-0325">Glycoprotein</keyword>
<dbReference type="InterPro" id="IPR037941">
    <property type="entry name" value="SeP"/>
</dbReference>
<feature type="compositionally biased region" description="Polar residues" evidence="6">
    <location>
        <begin position="196"/>
        <end position="215"/>
    </location>
</feature>
<feature type="compositionally biased region" description="Basic and acidic residues" evidence="6">
    <location>
        <begin position="441"/>
        <end position="452"/>
    </location>
</feature>
<sequence>LLVTPLALLTLSFQSAQALPPICDQTIKWTINERNIVEESKGFILLAVFMPLQGNNVNAQLMKLEAVGETIREVRVVVIAPQKEDSRLLDRYREKFPQMTFEIESAHENVRRKLGAADYDHFIYDRCGRIANVIRHPRSDVTRFEDTVKALKAAINYAHCGWCNYNLRLTPTPAFVAPQITAYLLPSSVKGASDRGSINQHHPHTFSTKRPEISYTQSTPQYVDSQQDRKNLDERHRVDLENAQAERLRESSHRTHLNTATFNGRTTSTQSVQKSDRRQGVWRPGSQMLARKRPQSSAKSQEGRSSDGFESSAEEAGRTRPDAIRSRQNNEEFVHSRRTQEFRQEEQKREQERREQEEEKLEQERRQQEESDRQRHESDRLQREYETRNEQYERQRNRQTKLQQQQQQRQQKQQRQRQQQQQQQYARVQPHHQHTTLKPFASDRRNDRHDEPSVEEYDTMSSPEPIAVTENNFGISEHTQPLYGSDENDDYVDYGDSHFGFSTDAPIRTQIPPTPSPSLWPTPFTFVDNIPCGAFTDDVCYHQIKKSGKENLSKCCNKGVYLTDVCVPGRCSNVTTRLCCMQKFIQAKYMCCENSTNSLSATGDTFSRCCYEHFVGKADSCCPLLLAKYHWLSTSELCLPNVRADLSAVRIEAELGESKKVSVDLGEDRSWDYKCGHSGSAPQFIYVPDEDSTDSEEKSDDG</sequence>
<dbReference type="WBParaSite" id="PgB02X_g200_t01">
    <property type="protein sequence ID" value="PgB02X_g200_t01"/>
    <property type="gene ID" value="PgB02X_g200"/>
</dbReference>
<feature type="domain" description="Selenoprotein P N-terminal" evidence="8">
    <location>
        <begin position="21"/>
        <end position="229"/>
    </location>
</feature>
<evidence type="ECO:0000313" key="9">
    <source>
        <dbReference type="Proteomes" id="UP000887569"/>
    </source>
</evidence>
<protein>
    <submittedName>
        <fullName evidence="10">Selenoprotein P N-terminal domain-containing protein</fullName>
    </submittedName>
</protein>
<evidence type="ECO:0000259" key="8">
    <source>
        <dbReference type="Pfam" id="PF04592"/>
    </source>
</evidence>
<evidence type="ECO:0000256" key="6">
    <source>
        <dbReference type="SAM" id="MobiDB-lite"/>
    </source>
</evidence>
<feature type="compositionally biased region" description="Basic and acidic residues" evidence="6">
    <location>
        <begin position="315"/>
        <end position="396"/>
    </location>
</feature>
<feature type="region of interest" description="Disordered" evidence="6">
    <location>
        <begin position="676"/>
        <end position="702"/>
    </location>
</feature>
<dbReference type="GO" id="GO:0001887">
    <property type="term" value="P:selenium compound metabolic process"/>
    <property type="evidence" value="ECO:0007669"/>
    <property type="project" value="TreeGrafter"/>
</dbReference>
<keyword evidence="3 7" id="KW-0732">Signal</keyword>
<dbReference type="GO" id="GO:0005576">
    <property type="term" value="C:extracellular region"/>
    <property type="evidence" value="ECO:0007669"/>
    <property type="project" value="UniProtKB-SubCell"/>
</dbReference>
<feature type="region of interest" description="Disordered" evidence="6">
    <location>
        <begin position="191"/>
        <end position="215"/>
    </location>
</feature>
<dbReference type="InterPro" id="IPR007671">
    <property type="entry name" value="Selenoprotein-P_N"/>
</dbReference>
<feature type="compositionally biased region" description="Low complexity" evidence="6">
    <location>
        <begin position="400"/>
        <end position="424"/>
    </location>
</feature>
<feature type="chain" id="PRO_5036954822" evidence="7">
    <location>
        <begin position="19"/>
        <end position="702"/>
    </location>
</feature>
<dbReference type="Pfam" id="PF04592">
    <property type="entry name" value="SelP_N"/>
    <property type="match status" value="1"/>
</dbReference>
<dbReference type="Proteomes" id="UP000887569">
    <property type="component" value="Unplaced"/>
</dbReference>
<comment type="subcellular location">
    <subcellularLocation>
        <location evidence="1">Secreted</location>
    </subcellularLocation>
</comment>
<feature type="region of interest" description="Disordered" evidence="6">
    <location>
        <begin position="243"/>
        <end position="466"/>
    </location>
</feature>
<dbReference type="AlphaFoldDB" id="A0A914ZFI4"/>
<evidence type="ECO:0000256" key="2">
    <source>
        <dbReference type="ARBA" id="ARBA00022525"/>
    </source>
</evidence>
<feature type="signal peptide" evidence="7">
    <location>
        <begin position="1"/>
        <end position="18"/>
    </location>
</feature>
<dbReference type="PANTHER" id="PTHR10105:SF2">
    <property type="entry name" value="AGAP003297-PA"/>
    <property type="match status" value="1"/>
</dbReference>
<name>A0A914ZFI4_PARUN</name>
<feature type="compositionally biased region" description="Basic and acidic residues" evidence="6">
    <location>
        <begin position="243"/>
        <end position="253"/>
    </location>
</feature>
<evidence type="ECO:0000256" key="4">
    <source>
        <dbReference type="ARBA" id="ARBA00022933"/>
    </source>
</evidence>
<organism evidence="9 10">
    <name type="scientific">Parascaris univalens</name>
    <name type="common">Nematode worm</name>
    <dbReference type="NCBI Taxonomy" id="6257"/>
    <lineage>
        <taxon>Eukaryota</taxon>
        <taxon>Metazoa</taxon>
        <taxon>Ecdysozoa</taxon>
        <taxon>Nematoda</taxon>
        <taxon>Chromadorea</taxon>
        <taxon>Rhabditida</taxon>
        <taxon>Spirurina</taxon>
        <taxon>Ascaridomorpha</taxon>
        <taxon>Ascaridoidea</taxon>
        <taxon>Ascarididae</taxon>
        <taxon>Parascaris</taxon>
    </lineage>
</organism>
<feature type="compositionally biased region" description="Acidic residues" evidence="6">
    <location>
        <begin position="688"/>
        <end position="702"/>
    </location>
</feature>
<evidence type="ECO:0000256" key="3">
    <source>
        <dbReference type="ARBA" id="ARBA00022729"/>
    </source>
</evidence>
<evidence type="ECO:0000256" key="7">
    <source>
        <dbReference type="SAM" id="SignalP"/>
    </source>
</evidence>
<accession>A0A914ZFI4</accession>
<evidence type="ECO:0000313" key="10">
    <source>
        <dbReference type="WBParaSite" id="PgB02X_g200_t01"/>
    </source>
</evidence>
<dbReference type="PANTHER" id="PTHR10105">
    <property type="entry name" value="SELENOPROTEIN P"/>
    <property type="match status" value="1"/>
</dbReference>
<evidence type="ECO:0000256" key="1">
    <source>
        <dbReference type="ARBA" id="ARBA00004613"/>
    </source>
</evidence>
<keyword evidence="2" id="KW-0964">Secreted</keyword>
<reference evidence="10" key="1">
    <citation type="submission" date="2022-11" db="UniProtKB">
        <authorList>
            <consortium name="WormBaseParasite"/>
        </authorList>
    </citation>
    <scope>IDENTIFICATION</scope>
</reference>
<keyword evidence="4" id="KW-0712">Selenocysteine</keyword>
<evidence type="ECO:0000256" key="5">
    <source>
        <dbReference type="ARBA" id="ARBA00023180"/>
    </source>
</evidence>
<feature type="compositionally biased region" description="Polar residues" evidence="6">
    <location>
        <begin position="257"/>
        <end position="273"/>
    </location>
</feature>
<keyword evidence="9" id="KW-1185">Reference proteome</keyword>
<dbReference type="GO" id="GO:0008430">
    <property type="term" value="F:selenium binding"/>
    <property type="evidence" value="ECO:0007669"/>
    <property type="project" value="InterPro"/>
</dbReference>